<evidence type="ECO:0000256" key="1">
    <source>
        <dbReference type="SAM" id="MobiDB-lite"/>
    </source>
</evidence>
<dbReference type="EMBL" id="LGRX02026846">
    <property type="protein sequence ID" value="KAK3250208.1"/>
    <property type="molecule type" value="Genomic_DNA"/>
</dbReference>
<sequence>MTEAYDAFCNQALPTHPPPRETKKTKKTSGPTEAQVQAQKELEAERVRVKALIDHALRFKDAQEELASWVTRFVRDKPIFENYVEYFKEVSPSLRMGQRKEAIFTSGAVTCDGRPLLHIDTNQSFSYTFVCNIVLPDESEEVLTEAQKKAFRGVYICPQTGVEVRLPHGAFLLHQGSDTDVGFHGGGLRLGDDVDGIAFRRYMVAQYLKDFR</sequence>
<accession>A0AAE0F3A1</accession>
<protein>
    <submittedName>
        <fullName evidence="2">Uncharacterized protein</fullName>
    </submittedName>
</protein>
<dbReference type="AlphaFoldDB" id="A0AAE0F3A1"/>
<keyword evidence="3" id="KW-1185">Reference proteome</keyword>
<proteinExistence type="predicted"/>
<dbReference type="Proteomes" id="UP001190700">
    <property type="component" value="Unassembled WGS sequence"/>
</dbReference>
<evidence type="ECO:0000313" key="2">
    <source>
        <dbReference type="EMBL" id="KAK3250208.1"/>
    </source>
</evidence>
<feature type="region of interest" description="Disordered" evidence="1">
    <location>
        <begin position="1"/>
        <end position="34"/>
    </location>
</feature>
<organism evidence="2 3">
    <name type="scientific">Cymbomonas tetramitiformis</name>
    <dbReference type="NCBI Taxonomy" id="36881"/>
    <lineage>
        <taxon>Eukaryota</taxon>
        <taxon>Viridiplantae</taxon>
        <taxon>Chlorophyta</taxon>
        <taxon>Pyramimonadophyceae</taxon>
        <taxon>Pyramimonadales</taxon>
        <taxon>Pyramimonadaceae</taxon>
        <taxon>Cymbomonas</taxon>
    </lineage>
</organism>
<reference evidence="2 3" key="1">
    <citation type="journal article" date="2015" name="Genome Biol. Evol.">
        <title>Comparative Genomics of a Bacterivorous Green Alga Reveals Evolutionary Causalities and Consequences of Phago-Mixotrophic Mode of Nutrition.</title>
        <authorList>
            <person name="Burns J.A."/>
            <person name="Paasch A."/>
            <person name="Narechania A."/>
            <person name="Kim E."/>
        </authorList>
    </citation>
    <scope>NUCLEOTIDE SEQUENCE [LARGE SCALE GENOMIC DNA]</scope>
    <source>
        <strain evidence="2 3">PLY_AMNH</strain>
    </source>
</reference>
<comment type="caution">
    <text evidence="2">The sequence shown here is derived from an EMBL/GenBank/DDBJ whole genome shotgun (WGS) entry which is preliminary data.</text>
</comment>
<gene>
    <name evidence="2" type="ORF">CYMTET_40413</name>
</gene>
<evidence type="ECO:0000313" key="3">
    <source>
        <dbReference type="Proteomes" id="UP001190700"/>
    </source>
</evidence>
<name>A0AAE0F3A1_9CHLO</name>